<comment type="caution">
    <text evidence="2">The sequence shown here is derived from an EMBL/GenBank/DDBJ whole genome shotgun (WGS) entry which is preliminary data.</text>
</comment>
<accession>A0A9N7UKT7</accession>
<dbReference type="AlphaFoldDB" id="A0A9N7UKT7"/>
<dbReference type="EMBL" id="CADEAL010001446">
    <property type="protein sequence ID" value="CAB1432520.1"/>
    <property type="molecule type" value="Genomic_DNA"/>
</dbReference>
<evidence type="ECO:0000313" key="2">
    <source>
        <dbReference type="EMBL" id="CAB1432520.1"/>
    </source>
</evidence>
<evidence type="ECO:0000256" key="1">
    <source>
        <dbReference type="SAM" id="MobiDB-lite"/>
    </source>
</evidence>
<gene>
    <name evidence="2" type="ORF">PLEPLA_LOCUS20602</name>
</gene>
<sequence length="174" mass="19427">MGWILKVALGHCCRRLDASVRLPASLAAVHTRMKEIAHVEHSNTCSQSNNTHSDGNIWLCSLELSPYSPARMEGSPLSLLCQEAVYASSWRLLQPPTPRPPPRWLWVTSLQTLPHKAAGTHCCLKEMTSSWRNSWLAQYTRRSDVAEDNDHARGIDGEEEQAGAIAAKSKPFQR</sequence>
<dbReference type="Proteomes" id="UP001153269">
    <property type="component" value="Unassembled WGS sequence"/>
</dbReference>
<feature type="compositionally biased region" description="Basic and acidic residues" evidence="1">
    <location>
        <begin position="146"/>
        <end position="156"/>
    </location>
</feature>
<proteinExistence type="predicted"/>
<name>A0A9N7UKT7_PLEPL</name>
<evidence type="ECO:0000313" key="3">
    <source>
        <dbReference type="Proteomes" id="UP001153269"/>
    </source>
</evidence>
<feature type="region of interest" description="Disordered" evidence="1">
    <location>
        <begin position="146"/>
        <end position="174"/>
    </location>
</feature>
<protein>
    <submittedName>
        <fullName evidence="2">Uncharacterized protein</fullName>
    </submittedName>
</protein>
<keyword evidence="3" id="KW-1185">Reference proteome</keyword>
<reference evidence="2" key="1">
    <citation type="submission" date="2020-03" db="EMBL/GenBank/DDBJ databases">
        <authorList>
            <person name="Weist P."/>
        </authorList>
    </citation>
    <scope>NUCLEOTIDE SEQUENCE</scope>
</reference>
<organism evidence="2 3">
    <name type="scientific">Pleuronectes platessa</name>
    <name type="common">European plaice</name>
    <dbReference type="NCBI Taxonomy" id="8262"/>
    <lineage>
        <taxon>Eukaryota</taxon>
        <taxon>Metazoa</taxon>
        <taxon>Chordata</taxon>
        <taxon>Craniata</taxon>
        <taxon>Vertebrata</taxon>
        <taxon>Euteleostomi</taxon>
        <taxon>Actinopterygii</taxon>
        <taxon>Neopterygii</taxon>
        <taxon>Teleostei</taxon>
        <taxon>Neoteleostei</taxon>
        <taxon>Acanthomorphata</taxon>
        <taxon>Carangaria</taxon>
        <taxon>Pleuronectiformes</taxon>
        <taxon>Pleuronectoidei</taxon>
        <taxon>Pleuronectidae</taxon>
        <taxon>Pleuronectes</taxon>
    </lineage>
</organism>